<feature type="compositionally biased region" description="Low complexity" evidence="1">
    <location>
        <begin position="118"/>
        <end position="132"/>
    </location>
</feature>
<protein>
    <submittedName>
        <fullName evidence="2">Uncharacterized protein</fullName>
    </submittedName>
</protein>
<name>A0A812ZP53_9DINO</name>
<keyword evidence="3" id="KW-1185">Reference proteome</keyword>
<evidence type="ECO:0000313" key="2">
    <source>
        <dbReference type="EMBL" id="CAE7832977.1"/>
    </source>
</evidence>
<dbReference type="EMBL" id="CAJNJA010048696">
    <property type="protein sequence ID" value="CAE7832977.1"/>
    <property type="molecule type" value="Genomic_DNA"/>
</dbReference>
<feature type="region of interest" description="Disordered" evidence="1">
    <location>
        <begin position="86"/>
        <end position="153"/>
    </location>
</feature>
<sequence length="153" mass="16423">ALLRRQELTLENILAFLADSPQNIVSRVASGVKCVEKMWCVCFPPPAKSESLEDLDAKACHDLPVVIAQAHIQRCANLAARASRKLATMGEGSSEAAPVPMRPNQVAIHQENWESPSRRATPSPSRSPMAPAKPQVSAASGLPLLPRGKDSPK</sequence>
<organism evidence="2 3">
    <name type="scientific">Symbiodinium necroappetens</name>
    <dbReference type="NCBI Taxonomy" id="1628268"/>
    <lineage>
        <taxon>Eukaryota</taxon>
        <taxon>Sar</taxon>
        <taxon>Alveolata</taxon>
        <taxon>Dinophyceae</taxon>
        <taxon>Suessiales</taxon>
        <taxon>Symbiodiniaceae</taxon>
        <taxon>Symbiodinium</taxon>
    </lineage>
</organism>
<evidence type="ECO:0000313" key="3">
    <source>
        <dbReference type="Proteomes" id="UP000601435"/>
    </source>
</evidence>
<evidence type="ECO:0000256" key="1">
    <source>
        <dbReference type="SAM" id="MobiDB-lite"/>
    </source>
</evidence>
<accession>A0A812ZP53</accession>
<comment type="caution">
    <text evidence="2">The sequence shown here is derived from an EMBL/GenBank/DDBJ whole genome shotgun (WGS) entry which is preliminary data.</text>
</comment>
<reference evidence="2" key="1">
    <citation type="submission" date="2021-02" db="EMBL/GenBank/DDBJ databases">
        <authorList>
            <person name="Dougan E. K."/>
            <person name="Rhodes N."/>
            <person name="Thang M."/>
            <person name="Chan C."/>
        </authorList>
    </citation>
    <scope>NUCLEOTIDE SEQUENCE</scope>
</reference>
<gene>
    <name evidence="2" type="ORF">SNEC2469_LOCUS24944</name>
</gene>
<proteinExistence type="predicted"/>
<feature type="non-terminal residue" evidence="2">
    <location>
        <position position="153"/>
    </location>
</feature>
<dbReference type="Proteomes" id="UP000601435">
    <property type="component" value="Unassembled WGS sequence"/>
</dbReference>
<dbReference type="AlphaFoldDB" id="A0A812ZP53"/>